<organism evidence="7 8">
    <name type="scientific">Actomonas aquatica</name>
    <dbReference type="NCBI Taxonomy" id="2866162"/>
    <lineage>
        <taxon>Bacteria</taxon>
        <taxon>Pseudomonadati</taxon>
        <taxon>Verrucomicrobiota</taxon>
        <taxon>Opitutia</taxon>
        <taxon>Opitutales</taxon>
        <taxon>Opitutaceae</taxon>
        <taxon>Actomonas</taxon>
    </lineage>
</organism>
<feature type="active site" description="Proton acceptor" evidence="4">
    <location>
        <position position="250"/>
    </location>
</feature>
<dbReference type="Pfam" id="PF13378">
    <property type="entry name" value="MR_MLE_C"/>
    <property type="match status" value="1"/>
</dbReference>
<evidence type="ECO:0000256" key="2">
    <source>
        <dbReference type="ARBA" id="ARBA00022842"/>
    </source>
</evidence>
<dbReference type="RefSeq" id="WP_221031715.1">
    <property type="nucleotide sequence ID" value="NZ_CP139781.1"/>
</dbReference>
<dbReference type="InterPro" id="IPR029017">
    <property type="entry name" value="Enolase-like_N"/>
</dbReference>
<dbReference type="SFLD" id="SFLDS00001">
    <property type="entry name" value="Enolase"/>
    <property type="match status" value="1"/>
</dbReference>
<comment type="function">
    <text evidence="4">Converts 2-succinyl-6-hydroxy-2,4-cyclohexadiene-1-carboxylate (SHCHC) to 2-succinylbenzoate (OSB).</text>
</comment>
<dbReference type="InterPro" id="IPR013342">
    <property type="entry name" value="Mandelate_racemase_C"/>
</dbReference>
<comment type="cofactor">
    <cofactor evidence="4">
        <name>a divalent metal cation</name>
        <dbReference type="ChEBI" id="CHEBI:60240"/>
    </cofactor>
</comment>
<feature type="binding site" evidence="4">
    <location>
        <position position="198"/>
    </location>
    <ligand>
        <name>Mg(2+)</name>
        <dbReference type="ChEBI" id="CHEBI:18420"/>
    </ligand>
</feature>
<gene>
    <name evidence="4" type="primary">menC</name>
    <name evidence="7" type="ORF">K1X11_004290</name>
</gene>
<dbReference type="PANTHER" id="PTHR48073:SF2">
    <property type="entry name" value="O-SUCCINYLBENZOATE SYNTHASE"/>
    <property type="match status" value="1"/>
</dbReference>
<dbReference type="SFLD" id="SFLDG00180">
    <property type="entry name" value="muconate_cycloisomerase"/>
    <property type="match status" value="1"/>
</dbReference>
<feature type="domain" description="Mandelate racemase/muconate lactonizing enzyme C-terminal" evidence="6">
    <location>
        <begin position="122"/>
        <end position="222"/>
    </location>
</feature>
<dbReference type="GO" id="GO:0043748">
    <property type="term" value="F:O-succinylbenzoate synthase activity"/>
    <property type="evidence" value="ECO:0007669"/>
    <property type="project" value="UniProtKB-EC"/>
</dbReference>
<dbReference type="HAMAP" id="MF_00470">
    <property type="entry name" value="MenC_1"/>
    <property type="match status" value="1"/>
</dbReference>
<reference evidence="7 8" key="1">
    <citation type="submission" date="2021-08" db="EMBL/GenBank/DDBJ databases">
        <authorList>
            <person name="Zhang D."/>
            <person name="Zhang A."/>
            <person name="Wang L."/>
        </authorList>
    </citation>
    <scope>NUCLEOTIDE SEQUENCE [LARGE SCALE GENOMIC DNA]</scope>
    <source>
        <strain evidence="7 8">WL0086</strain>
    </source>
</reference>
<dbReference type="SMART" id="SM00922">
    <property type="entry name" value="MR_MLE"/>
    <property type="match status" value="1"/>
</dbReference>
<dbReference type="CDD" id="cd03320">
    <property type="entry name" value="OSBS"/>
    <property type="match status" value="1"/>
</dbReference>
<dbReference type="SUPFAM" id="SSF51604">
    <property type="entry name" value="Enolase C-terminal domain-like"/>
    <property type="match status" value="1"/>
</dbReference>
<evidence type="ECO:0000256" key="5">
    <source>
        <dbReference type="NCBIfam" id="TIGR01927"/>
    </source>
</evidence>
<dbReference type="EC" id="4.2.1.113" evidence="4 5"/>
<comment type="catalytic activity">
    <reaction evidence="4">
        <text>(1R,6R)-6-hydroxy-2-succinyl-cyclohexa-2,4-diene-1-carboxylate = 2-succinylbenzoate + H2O</text>
        <dbReference type="Rhea" id="RHEA:10196"/>
        <dbReference type="ChEBI" id="CHEBI:15377"/>
        <dbReference type="ChEBI" id="CHEBI:18325"/>
        <dbReference type="ChEBI" id="CHEBI:58689"/>
        <dbReference type="EC" id="4.2.1.113"/>
    </reaction>
</comment>
<feature type="binding site" evidence="4">
    <location>
        <position position="226"/>
    </location>
    <ligand>
        <name>Mg(2+)</name>
        <dbReference type="ChEBI" id="CHEBI:18420"/>
    </ligand>
</feature>
<feature type="binding site" evidence="4">
    <location>
        <position position="171"/>
    </location>
    <ligand>
        <name>Mg(2+)</name>
        <dbReference type="ChEBI" id="CHEBI:18420"/>
    </ligand>
</feature>
<dbReference type="InterPro" id="IPR036849">
    <property type="entry name" value="Enolase-like_C_sf"/>
</dbReference>
<keyword evidence="3 4" id="KW-0456">Lyase</keyword>
<dbReference type="SUPFAM" id="SSF54826">
    <property type="entry name" value="Enolase N-terminal domain-like"/>
    <property type="match status" value="1"/>
</dbReference>
<dbReference type="InterPro" id="IPR029065">
    <property type="entry name" value="Enolase_C-like"/>
</dbReference>
<evidence type="ECO:0000256" key="4">
    <source>
        <dbReference type="HAMAP-Rule" id="MF_00470"/>
    </source>
</evidence>
<protein>
    <recommendedName>
        <fullName evidence="4 5">o-succinylbenzoate synthase</fullName>
        <shortName evidence="4">OSB synthase</shortName>
        <shortName evidence="4">OSBS</shortName>
        <ecNumber evidence="4 5">4.2.1.113</ecNumber>
    </recommendedName>
    <alternativeName>
        <fullName evidence="4">4-(2'-carboxyphenyl)-4-oxybutyric acid synthase</fullName>
    </alternativeName>
    <alternativeName>
        <fullName evidence="4">o-succinylbenzoic acid synthase</fullName>
    </alternativeName>
</protein>
<dbReference type="Proteomes" id="UP000738431">
    <property type="component" value="Chromosome"/>
</dbReference>
<dbReference type="Gene3D" id="3.30.390.10">
    <property type="entry name" value="Enolase-like, N-terminal domain"/>
    <property type="match status" value="1"/>
</dbReference>
<feature type="active site" description="Proton donor" evidence="4">
    <location>
        <position position="142"/>
    </location>
</feature>
<accession>A0ABZ1CAQ0</accession>
<name>A0ABZ1CAQ0_9BACT</name>
<keyword evidence="8" id="KW-1185">Reference proteome</keyword>
<evidence type="ECO:0000256" key="3">
    <source>
        <dbReference type="ARBA" id="ARBA00023239"/>
    </source>
</evidence>
<dbReference type="NCBIfam" id="TIGR01927">
    <property type="entry name" value="menC_gam_Gplu"/>
    <property type="match status" value="1"/>
</dbReference>
<dbReference type="PANTHER" id="PTHR48073">
    <property type="entry name" value="O-SUCCINYLBENZOATE SYNTHASE-RELATED"/>
    <property type="match status" value="1"/>
</dbReference>
<proteinExistence type="inferred from homology"/>
<keyword evidence="1 4" id="KW-0479">Metal-binding</keyword>
<evidence type="ECO:0000259" key="6">
    <source>
        <dbReference type="SMART" id="SM00922"/>
    </source>
</evidence>
<reference evidence="7 8" key="2">
    <citation type="submission" date="2023-12" db="EMBL/GenBank/DDBJ databases">
        <title>Description of an unclassified Opitutus bacterium of Verrucomicrobiota.</title>
        <authorList>
            <person name="Zhang D.-F."/>
        </authorList>
    </citation>
    <scope>NUCLEOTIDE SEQUENCE [LARGE SCALE GENOMIC DNA]</scope>
    <source>
        <strain evidence="7 8">WL0086</strain>
    </source>
</reference>
<evidence type="ECO:0000256" key="1">
    <source>
        <dbReference type="ARBA" id="ARBA00022723"/>
    </source>
</evidence>
<comment type="pathway">
    <text evidence="4">Quinol/quinone metabolism; 1,4-dihydroxy-2-naphthoate biosynthesis; 1,4-dihydroxy-2-naphthoate from chorismate: step 4/7.</text>
</comment>
<dbReference type="NCBIfam" id="NF002739">
    <property type="entry name" value="PRK02714.1"/>
    <property type="match status" value="1"/>
</dbReference>
<dbReference type="InterPro" id="IPR010196">
    <property type="entry name" value="OSB_synthase_MenC1"/>
</dbReference>
<dbReference type="EMBL" id="CP139781">
    <property type="protein sequence ID" value="WRQ88611.1"/>
    <property type="molecule type" value="Genomic_DNA"/>
</dbReference>
<evidence type="ECO:0000313" key="7">
    <source>
        <dbReference type="EMBL" id="WRQ88611.1"/>
    </source>
</evidence>
<sequence>MYRLRFKSYSLPFRQALRTAHGLWSEREGLLVRLETAEGGVGFGEAAPVPGFGGASLAEMDATLRRLGRESGEEELDHVIGQGGALGFALAAARAEAEGRAVVGEGPMHEYLPVAALLPAGRAAIRVAVERAELGFRTFKWKVGVGDPRDERVMLDDLLGELPSESRLRLDANGAWDRRQAEAWLECCAERPMIEFVEQPVAAGGAKAEDLLLGLAGDYPTPLALDESLVGEADLQRWLELGWPGVWVLKAALMGDPARLAKRIAQHRLDVVISTALETAVGARSVYALAFALERHEARRALGMGVWPLFGARWANGPTAMPFVRWTDVTALNAEAVWNGVNS</sequence>
<keyword evidence="2 4" id="KW-0460">Magnesium</keyword>
<comment type="similarity">
    <text evidence="4">Belongs to the mandelate racemase/muconate lactonizing enzyme family. MenC type 1 subfamily.</text>
</comment>
<comment type="pathway">
    <text evidence="4">Quinol/quinone metabolism; menaquinone biosynthesis.</text>
</comment>
<evidence type="ECO:0000313" key="8">
    <source>
        <dbReference type="Proteomes" id="UP000738431"/>
    </source>
</evidence>
<keyword evidence="4" id="KW-0474">Menaquinone biosynthesis</keyword>
<dbReference type="Gene3D" id="3.20.20.120">
    <property type="entry name" value="Enolase-like C-terminal domain"/>
    <property type="match status" value="1"/>
</dbReference>
<dbReference type="SFLD" id="SFLDF00009">
    <property type="entry name" value="o-succinylbenzoate_synthase"/>
    <property type="match status" value="1"/>
</dbReference>